<accession>A0A2C5X895</accession>
<sequence length="171" mass="18143">MRSSSVAQVERDWPGHRAATLAMICLGYDFGRHGPQDLLLSLLQRQCPLQATTTSAKTIVKTIVKTIIKTRPPPRKSPSRLGPIHIHASSKSRAPCHGIAAPEMQSQQSPPNVGLPPSHCLPAPRPPCGPRCAMSTPRPWSASPARASESSPGSHLTAARLAAGGLHGPNR</sequence>
<evidence type="ECO:0000256" key="1">
    <source>
        <dbReference type="SAM" id="MobiDB-lite"/>
    </source>
</evidence>
<name>A0A2C5X895_9HYPO</name>
<organism evidence="2 3">
    <name type="scientific">Ophiocordyceps australis</name>
    <dbReference type="NCBI Taxonomy" id="1399860"/>
    <lineage>
        <taxon>Eukaryota</taxon>
        <taxon>Fungi</taxon>
        <taxon>Dikarya</taxon>
        <taxon>Ascomycota</taxon>
        <taxon>Pezizomycotina</taxon>
        <taxon>Sordariomycetes</taxon>
        <taxon>Hypocreomycetidae</taxon>
        <taxon>Hypocreales</taxon>
        <taxon>Ophiocordycipitaceae</taxon>
        <taxon>Ophiocordyceps</taxon>
    </lineage>
</organism>
<evidence type="ECO:0000313" key="2">
    <source>
        <dbReference type="EMBL" id="PHH60909.1"/>
    </source>
</evidence>
<protein>
    <submittedName>
        <fullName evidence="2">Uncharacterized protein</fullName>
    </submittedName>
</protein>
<dbReference type="AlphaFoldDB" id="A0A2C5X895"/>
<reference evidence="2 3" key="1">
    <citation type="submission" date="2017-06" db="EMBL/GenBank/DDBJ databases">
        <title>Ant-infecting Ophiocordyceps genomes reveal a high diversity of potential behavioral manipulation genes and a possible major role for enterotoxins.</title>
        <authorList>
            <person name="De Bekker C."/>
            <person name="Evans H.C."/>
            <person name="Brachmann A."/>
            <person name="Hughes D.P."/>
        </authorList>
    </citation>
    <scope>NUCLEOTIDE SEQUENCE [LARGE SCALE GENOMIC DNA]</scope>
    <source>
        <strain evidence="2 3">1348a</strain>
    </source>
</reference>
<comment type="caution">
    <text evidence="2">The sequence shown here is derived from an EMBL/GenBank/DDBJ whole genome shotgun (WGS) entry which is preliminary data.</text>
</comment>
<dbReference type="EMBL" id="NJEU01001767">
    <property type="protein sequence ID" value="PHH60909.1"/>
    <property type="molecule type" value="Genomic_DNA"/>
</dbReference>
<keyword evidence="3" id="KW-1185">Reference proteome</keyword>
<proteinExistence type="predicted"/>
<dbReference type="Proteomes" id="UP000224854">
    <property type="component" value="Unassembled WGS sequence"/>
</dbReference>
<gene>
    <name evidence="2" type="ORF">CDD82_2209</name>
</gene>
<evidence type="ECO:0000313" key="3">
    <source>
        <dbReference type="Proteomes" id="UP000224854"/>
    </source>
</evidence>
<feature type="compositionally biased region" description="Low complexity" evidence="1">
    <location>
        <begin position="131"/>
        <end position="154"/>
    </location>
</feature>
<feature type="region of interest" description="Disordered" evidence="1">
    <location>
        <begin position="131"/>
        <end position="171"/>
    </location>
</feature>